<gene>
    <name evidence="2" type="primary">ltrA_2</name>
    <name evidence="2" type="ORF">CLOSAC_20420</name>
</gene>
<evidence type="ECO:0000313" key="2">
    <source>
        <dbReference type="EMBL" id="OOM13956.1"/>
    </source>
</evidence>
<dbReference type="Proteomes" id="UP000191154">
    <property type="component" value="Unassembled WGS sequence"/>
</dbReference>
<name>A0A1S8NBU5_CLOSA</name>
<dbReference type="CDD" id="cd01651">
    <property type="entry name" value="RT_G2_intron"/>
    <property type="match status" value="1"/>
</dbReference>
<dbReference type="Pfam" id="PF00078">
    <property type="entry name" value="RVT_1"/>
    <property type="match status" value="1"/>
</dbReference>
<evidence type="ECO:0000313" key="3">
    <source>
        <dbReference type="Proteomes" id="UP000191154"/>
    </source>
</evidence>
<dbReference type="AlphaFoldDB" id="A0A1S8NBU5"/>
<dbReference type="SUPFAM" id="SSF56672">
    <property type="entry name" value="DNA/RNA polymerases"/>
    <property type="match status" value="1"/>
</dbReference>
<sequence>MAVRRVEIEKPGGGFRPLGIPIIGDRMVQQCIKQVLEPIAEAKFYHGSYGFRPDKSAENAIAKVMHLINMNKLHYAVDIDIKGFFDNINHGKLLKQMWTMGIRDKKLISIISKMLKAEIVGIGIPDKGVPQGGIMSTLFSNIVLNELDWWIQSQWEGMKTKEYSTQQNKIYALKRTNLKEMYIVRYADDFKILTNNHVSAQKIFIAVTKWLKDRLKLDISKEKSTVVNLRKNYSNFLGFKLKAIKKNQGKYVVKSKISDKAKAKIIRNYRNHIEKIRHNPKTYNVEKLNLMILGWHNYYKIATHVNLDFSEINFLVRKRIFNKTRSIRSDNLYKNKTYKRIYGKYNFKPISICKITIYPLAGVKFKIPRIMKMIASRYTIQGRFHIHKDLDDEFKESIKFLINNPLKKESIQKNDNRISIFVAQRGLCHVNKKILDITDMEIRNIVPKDKGGTDKYHNLVLVNKEISSFIDETDELKINEYKERIKLNGKALNKINKLRKLVGNSMI</sequence>
<reference evidence="2 3" key="1">
    <citation type="submission" date="2016-05" db="EMBL/GenBank/DDBJ databases">
        <title>Microbial solvent formation.</title>
        <authorList>
            <person name="Poehlein A."/>
            <person name="Montoya Solano J.D."/>
            <person name="Flitsch S."/>
            <person name="Krabben P."/>
            <person name="Duerre P."/>
            <person name="Daniel R."/>
        </authorList>
    </citation>
    <scope>NUCLEOTIDE SEQUENCE [LARGE SCALE GENOMIC DNA]</scope>
    <source>
        <strain evidence="2 3">L1-8</strain>
    </source>
</reference>
<dbReference type="STRING" id="169679.CSACC_14280"/>
<evidence type="ECO:0000259" key="1">
    <source>
        <dbReference type="PROSITE" id="PS50878"/>
    </source>
</evidence>
<dbReference type="PANTHER" id="PTHR34047:SF8">
    <property type="entry name" value="PROTEIN YKFC"/>
    <property type="match status" value="1"/>
</dbReference>
<dbReference type="InterPro" id="IPR000477">
    <property type="entry name" value="RT_dom"/>
</dbReference>
<dbReference type="EMBL" id="LZYZ01000003">
    <property type="protein sequence ID" value="OOM13956.1"/>
    <property type="molecule type" value="Genomic_DNA"/>
</dbReference>
<proteinExistence type="predicted"/>
<dbReference type="InterPro" id="IPR043502">
    <property type="entry name" value="DNA/RNA_pol_sf"/>
</dbReference>
<accession>A0A1S8NBU5</accession>
<organism evidence="2 3">
    <name type="scientific">Clostridium saccharobutylicum</name>
    <dbReference type="NCBI Taxonomy" id="169679"/>
    <lineage>
        <taxon>Bacteria</taxon>
        <taxon>Bacillati</taxon>
        <taxon>Bacillota</taxon>
        <taxon>Clostridia</taxon>
        <taxon>Eubacteriales</taxon>
        <taxon>Clostridiaceae</taxon>
        <taxon>Clostridium</taxon>
    </lineage>
</organism>
<feature type="domain" description="Reverse transcriptase" evidence="1">
    <location>
        <begin position="1"/>
        <end position="241"/>
    </location>
</feature>
<dbReference type="PROSITE" id="PS50878">
    <property type="entry name" value="RT_POL"/>
    <property type="match status" value="1"/>
</dbReference>
<protein>
    <submittedName>
        <fullName evidence="2">Group II intron-encoded protein LtrA</fullName>
    </submittedName>
</protein>
<comment type="caution">
    <text evidence="2">The sequence shown here is derived from an EMBL/GenBank/DDBJ whole genome shotgun (WGS) entry which is preliminary data.</text>
</comment>
<dbReference type="PANTHER" id="PTHR34047">
    <property type="entry name" value="NUCLEAR INTRON MATURASE 1, MITOCHONDRIAL-RELATED"/>
    <property type="match status" value="1"/>
</dbReference>
<dbReference type="InterPro" id="IPR051083">
    <property type="entry name" value="GrpII_Intron_Splice-Mob/Def"/>
</dbReference>